<keyword evidence="2" id="KW-1185">Reference proteome</keyword>
<protein>
    <submittedName>
        <fullName evidence="1">Uncharacterized protein</fullName>
    </submittedName>
</protein>
<accession>A0ACC2Q8K1</accession>
<sequence length="196" mass="21009">MFIILPTQLPSNHLVIKNSKILKMNSFVFLTLVAAATAAAVVSQKVPEVQEQVNPSDVAKASEDSEVAPMTDSADDEDVKYIYDEYGVPMRTLPDYRQSLTVGVVGPDDRLISRVTHSVAAAQFIIHDQDVTIRGGAGTNITSVQIARVGITMHAIPTIKAGGLGREFVTINILGVRSSGFQYTISVYATIGCANS</sequence>
<dbReference type="Proteomes" id="UP001231649">
    <property type="component" value="Chromosome 23"/>
</dbReference>
<gene>
    <name evidence="1" type="ORF">PYW08_009244</name>
</gene>
<comment type="caution">
    <text evidence="1">The sequence shown here is derived from an EMBL/GenBank/DDBJ whole genome shotgun (WGS) entry which is preliminary data.</text>
</comment>
<evidence type="ECO:0000313" key="2">
    <source>
        <dbReference type="Proteomes" id="UP001231649"/>
    </source>
</evidence>
<name>A0ACC2Q8K1_9NEOP</name>
<proteinExistence type="predicted"/>
<dbReference type="EMBL" id="CM056799">
    <property type="protein sequence ID" value="KAJ8710729.1"/>
    <property type="molecule type" value="Genomic_DNA"/>
</dbReference>
<reference evidence="1" key="1">
    <citation type="submission" date="2023-03" db="EMBL/GenBank/DDBJ databases">
        <title>Chromosome-level genomes of two armyworms, Mythimna separata and Mythimna loreyi, provide insights into the biosynthesis and reception of sex pheromones.</title>
        <authorList>
            <person name="Zhao H."/>
        </authorList>
    </citation>
    <scope>NUCLEOTIDE SEQUENCE</scope>
    <source>
        <strain evidence="1">BeijingLab</strain>
    </source>
</reference>
<organism evidence="1 2">
    <name type="scientific">Mythimna loreyi</name>
    <dbReference type="NCBI Taxonomy" id="667449"/>
    <lineage>
        <taxon>Eukaryota</taxon>
        <taxon>Metazoa</taxon>
        <taxon>Ecdysozoa</taxon>
        <taxon>Arthropoda</taxon>
        <taxon>Hexapoda</taxon>
        <taxon>Insecta</taxon>
        <taxon>Pterygota</taxon>
        <taxon>Neoptera</taxon>
        <taxon>Endopterygota</taxon>
        <taxon>Lepidoptera</taxon>
        <taxon>Glossata</taxon>
        <taxon>Ditrysia</taxon>
        <taxon>Noctuoidea</taxon>
        <taxon>Noctuidae</taxon>
        <taxon>Noctuinae</taxon>
        <taxon>Hadenini</taxon>
        <taxon>Mythimna</taxon>
    </lineage>
</organism>
<evidence type="ECO:0000313" key="1">
    <source>
        <dbReference type="EMBL" id="KAJ8710729.1"/>
    </source>
</evidence>